<dbReference type="WBParaSite" id="ES5_v2.g16076.t1">
    <property type="protein sequence ID" value="ES5_v2.g16076.t1"/>
    <property type="gene ID" value="ES5_v2.g16076"/>
</dbReference>
<sequence length="475" mass="53653">MHEENLRNVLNSLSHLADHGEIPVHAFGTLLRAAKTEVITEHLHQKWLSDSNFPRLAAQIVFHFHTLDNHDVSSLTSGCLAHALRDYKCRDEIRSKSKKMYRNYVHTLAEFYIVYRHIDLCLAQTLVAPLFTCLDSLFDDSADEEDLKCGAQLIIGIGKLLTEQSVGETTALVMKCRQHLISNSIQKSEETNVLLVAVIHAFGTLLRAAKTEVITEHLHQKWLSDSNFPRLAAQIVFHFHTLDNHDVSSLTSGCLAHALRDYKCRDEIRSKSKKMYRNYVHTLAEFYIVYRHIDLCLAQTLVAPLFTCLDSLFDDSADEEDLKCGAQLIIGIGKLLTEQSVGETTALVMKCRQHLISNSIQKSEETNVLLVAVGDLWGAGWQKSRLPEILQIFHADKFSFVDHFARYSSPTLLHRSRSSSGYGSPARIHPLQTATGSKRLIVESLRTRRRNNTVSSENSSNRDYNDNGDDTESIV</sequence>
<organism evidence="1 2">
    <name type="scientific">Panagrolaimus sp. ES5</name>
    <dbReference type="NCBI Taxonomy" id="591445"/>
    <lineage>
        <taxon>Eukaryota</taxon>
        <taxon>Metazoa</taxon>
        <taxon>Ecdysozoa</taxon>
        <taxon>Nematoda</taxon>
        <taxon>Chromadorea</taxon>
        <taxon>Rhabditida</taxon>
        <taxon>Tylenchina</taxon>
        <taxon>Panagrolaimomorpha</taxon>
        <taxon>Panagrolaimoidea</taxon>
        <taxon>Panagrolaimidae</taxon>
        <taxon>Panagrolaimus</taxon>
    </lineage>
</organism>
<name>A0AC34FFR7_9BILA</name>
<proteinExistence type="predicted"/>
<accession>A0AC34FFR7</accession>
<evidence type="ECO:0000313" key="1">
    <source>
        <dbReference type="Proteomes" id="UP000887579"/>
    </source>
</evidence>
<protein>
    <submittedName>
        <fullName evidence="2">Uncharacterized protein</fullName>
    </submittedName>
</protein>
<evidence type="ECO:0000313" key="2">
    <source>
        <dbReference type="WBParaSite" id="ES5_v2.g16076.t1"/>
    </source>
</evidence>
<dbReference type="Proteomes" id="UP000887579">
    <property type="component" value="Unplaced"/>
</dbReference>
<reference evidence="2" key="1">
    <citation type="submission" date="2022-11" db="UniProtKB">
        <authorList>
            <consortium name="WormBaseParasite"/>
        </authorList>
    </citation>
    <scope>IDENTIFICATION</scope>
</reference>